<dbReference type="Proteomes" id="UP000716322">
    <property type="component" value="Unassembled WGS sequence"/>
</dbReference>
<name>A0ABX0P6F8_9BURK</name>
<comment type="caution">
    <text evidence="2">The sequence shown here is derived from an EMBL/GenBank/DDBJ whole genome shotgun (WGS) entry which is preliminary data.</text>
</comment>
<sequence length="111" mass="12157">MLNALWDWYVSIPALRRRLVVAILVPVQDYLFLEPSRNAFNALARFSPGLAIASLPLLLAVGILTAGITCAFVIEYLVGVGKHVRNKAAGFLLLCLVMGWASLPFPLLAHR</sequence>
<evidence type="ECO:0000256" key="1">
    <source>
        <dbReference type="SAM" id="Phobius"/>
    </source>
</evidence>
<evidence type="ECO:0000313" key="3">
    <source>
        <dbReference type="Proteomes" id="UP000716322"/>
    </source>
</evidence>
<feature type="transmembrane region" description="Helical" evidence="1">
    <location>
        <begin position="90"/>
        <end position="109"/>
    </location>
</feature>
<keyword evidence="3" id="KW-1185">Reference proteome</keyword>
<accession>A0ABX0P6F8</accession>
<reference evidence="2 3" key="1">
    <citation type="submission" date="2020-03" db="EMBL/GenBank/DDBJ databases">
        <title>Genome sequence of strain Massilia sp. TW-1.</title>
        <authorList>
            <person name="Chaudhary D.K."/>
        </authorList>
    </citation>
    <scope>NUCLEOTIDE SEQUENCE [LARGE SCALE GENOMIC DNA]</scope>
    <source>
        <strain evidence="2 3">TW-1</strain>
    </source>
</reference>
<dbReference type="EMBL" id="JAAQOM010000002">
    <property type="protein sequence ID" value="NIA52822.1"/>
    <property type="molecule type" value="Genomic_DNA"/>
</dbReference>
<keyword evidence="1" id="KW-0812">Transmembrane</keyword>
<protein>
    <submittedName>
        <fullName evidence="2">Uncharacterized protein</fullName>
    </submittedName>
</protein>
<evidence type="ECO:0000313" key="2">
    <source>
        <dbReference type="EMBL" id="NIA52822.1"/>
    </source>
</evidence>
<proteinExistence type="predicted"/>
<keyword evidence="1" id="KW-1133">Transmembrane helix</keyword>
<dbReference type="RefSeq" id="WP_166856761.1">
    <property type="nucleotide sequence ID" value="NZ_JAAQOM010000002.1"/>
</dbReference>
<feature type="transmembrane region" description="Helical" evidence="1">
    <location>
        <begin position="50"/>
        <end position="78"/>
    </location>
</feature>
<keyword evidence="1" id="KW-0472">Membrane</keyword>
<organism evidence="2 3">
    <name type="scientific">Telluria antibiotica</name>
    <dbReference type="NCBI Taxonomy" id="2717319"/>
    <lineage>
        <taxon>Bacteria</taxon>
        <taxon>Pseudomonadati</taxon>
        <taxon>Pseudomonadota</taxon>
        <taxon>Betaproteobacteria</taxon>
        <taxon>Burkholderiales</taxon>
        <taxon>Oxalobacteraceae</taxon>
        <taxon>Telluria group</taxon>
        <taxon>Telluria</taxon>
    </lineage>
</organism>
<gene>
    <name evidence="2" type="ORF">HAV22_04040</name>
</gene>